<dbReference type="AlphaFoldDB" id="A0A8H4MYH6"/>
<accession>A0A8H4MYH6</accession>
<dbReference type="PROSITE" id="PS50048">
    <property type="entry name" value="ZN2_CY6_FUNGAL_2"/>
    <property type="match status" value="1"/>
</dbReference>
<dbReference type="SMART" id="SM00066">
    <property type="entry name" value="GAL4"/>
    <property type="match status" value="1"/>
</dbReference>
<comment type="caution">
    <text evidence="4">The sequence shown here is derived from an EMBL/GenBank/DDBJ whole genome shotgun (WGS) entry which is preliminary data.</text>
</comment>
<dbReference type="CDD" id="cd12148">
    <property type="entry name" value="fungal_TF_MHR"/>
    <property type="match status" value="1"/>
</dbReference>
<dbReference type="GO" id="GO:0000981">
    <property type="term" value="F:DNA-binding transcription factor activity, RNA polymerase II-specific"/>
    <property type="evidence" value="ECO:0007669"/>
    <property type="project" value="InterPro"/>
</dbReference>
<dbReference type="Proteomes" id="UP000572817">
    <property type="component" value="Unassembled WGS sequence"/>
</dbReference>
<evidence type="ECO:0000313" key="4">
    <source>
        <dbReference type="EMBL" id="KAF4302170.1"/>
    </source>
</evidence>
<reference evidence="4" key="1">
    <citation type="submission" date="2020-04" db="EMBL/GenBank/DDBJ databases">
        <title>Genome Assembly and Annotation of Botryosphaeria dothidea sdau 11-99, a Latent Pathogen of Apple Fruit Ring Rot in China.</title>
        <authorList>
            <person name="Yu C."/>
            <person name="Diao Y."/>
            <person name="Lu Q."/>
            <person name="Zhao J."/>
            <person name="Cui S."/>
            <person name="Peng C."/>
            <person name="He B."/>
            <person name="Liu H."/>
        </authorList>
    </citation>
    <scope>NUCLEOTIDE SEQUENCE [LARGE SCALE GENOMIC DNA]</scope>
    <source>
        <strain evidence="4">Sdau11-99</strain>
    </source>
</reference>
<organism evidence="4 5">
    <name type="scientific">Botryosphaeria dothidea</name>
    <dbReference type="NCBI Taxonomy" id="55169"/>
    <lineage>
        <taxon>Eukaryota</taxon>
        <taxon>Fungi</taxon>
        <taxon>Dikarya</taxon>
        <taxon>Ascomycota</taxon>
        <taxon>Pezizomycotina</taxon>
        <taxon>Dothideomycetes</taxon>
        <taxon>Dothideomycetes incertae sedis</taxon>
        <taxon>Botryosphaeriales</taxon>
        <taxon>Botryosphaeriaceae</taxon>
        <taxon>Botryosphaeria</taxon>
    </lineage>
</organism>
<dbReference type="PROSITE" id="PS00463">
    <property type="entry name" value="ZN2_CY6_FUNGAL_1"/>
    <property type="match status" value="1"/>
</dbReference>
<dbReference type="PANTHER" id="PTHR47785">
    <property type="entry name" value="ZN(II)2CYS6 TRANSCRIPTION FACTOR (EUROFUNG)-RELATED-RELATED"/>
    <property type="match status" value="1"/>
</dbReference>
<dbReference type="Pfam" id="PF00172">
    <property type="entry name" value="Zn_clus"/>
    <property type="match status" value="1"/>
</dbReference>
<dbReference type="GO" id="GO:0008270">
    <property type="term" value="F:zinc ion binding"/>
    <property type="evidence" value="ECO:0007669"/>
    <property type="project" value="InterPro"/>
</dbReference>
<evidence type="ECO:0000256" key="1">
    <source>
        <dbReference type="ARBA" id="ARBA00023242"/>
    </source>
</evidence>
<dbReference type="CDD" id="cd00067">
    <property type="entry name" value="GAL4"/>
    <property type="match status" value="1"/>
</dbReference>
<dbReference type="SUPFAM" id="SSF57701">
    <property type="entry name" value="Zn2/Cys6 DNA-binding domain"/>
    <property type="match status" value="1"/>
</dbReference>
<dbReference type="Gene3D" id="4.10.240.10">
    <property type="entry name" value="Zn(2)-C6 fungal-type DNA-binding domain"/>
    <property type="match status" value="1"/>
</dbReference>
<evidence type="ECO:0000256" key="2">
    <source>
        <dbReference type="SAM" id="MobiDB-lite"/>
    </source>
</evidence>
<gene>
    <name evidence="4" type="ORF">GTA08_BOTSDO09719</name>
</gene>
<keyword evidence="5" id="KW-1185">Reference proteome</keyword>
<evidence type="ECO:0000259" key="3">
    <source>
        <dbReference type="PROSITE" id="PS50048"/>
    </source>
</evidence>
<dbReference type="EMBL" id="WWBZ02000073">
    <property type="protein sequence ID" value="KAF4302170.1"/>
    <property type="molecule type" value="Genomic_DNA"/>
</dbReference>
<proteinExistence type="predicted"/>
<dbReference type="PANTHER" id="PTHR47785:SF6">
    <property type="entry name" value="ZN(II)2CYS6 TRANSCRIPTION FACTOR (EUROFUNG)"/>
    <property type="match status" value="1"/>
</dbReference>
<protein>
    <recommendedName>
        <fullName evidence="3">Zn(2)-C6 fungal-type domain-containing protein</fullName>
    </recommendedName>
</protein>
<dbReference type="OrthoDB" id="6133115at2759"/>
<feature type="domain" description="Zn(2)-C6 fungal-type" evidence="3">
    <location>
        <begin position="34"/>
        <end position="64"/>
    </location>
</feature>
<dbReference type="InterPro" id="IPR053181">
    <property type="entry name" value="EcdB-like_regulator"/>
</dbReference>
<evidence type="ECO:0000313" key="5">
    <source>
        <dbReference type="Proteomes" id="UP000572817"/>
    </source>
</evidence>
<keyword evidence="1" id="KW-0539">Nucleus</keyword>
<sequence length="655" mass="74039">MSVFSPTAAGGPSSPDGPSDGAIRRERAAIAAQACETCRARKSKCDERRPKCGLCKRVGAECRYREPQPTKKDKTMMFMLDALQRLEGKIDQIGKAVDPESGLYEPGPGTTPHSGRVSSISSGSFMIQDRLVQDQARPAIPQQVPFQSSAVLVNPQGYRKSHPYVTPPHKVLLWPFVHSRLTEFQVDMADDLQSLGHEGTPWFLQHEARKHPDPLPADARLESEPADDVSIPNGANRVRFSQLTDEDMRTYAHHYFNTFNMLYLILDRPHFMEVVLPTVARYGFGDGDHESIIALLVFSLGKVAFEGTWSPPLDNGLDFEGGLRGGTFDSSPGLDVQLLTAIYYESCGRHLDFWRATQSASTAFQVLLKSWYHFDLDLPRTAMCEYEDEVPLPGELLGQNTGEDQETIMNFLAMIALRRLVTRVHRTIFEASSSSEIPDGYDGPPTHVISELSRQLESWRSMLPQSLQWADDSPESRFHYSYVDSTKTLKLFTPDASRIPLDQPNALDLVTAQLRSRYYYTRYIIYRPFVYKVLHWPELTTDEEKQLAALCIKSTLMWPIALAPPKTRKRLVPYLFAWTQNFIGILLILRMTTISTILADICRSSIDQTELMLTVQYLLEWIADVKQIDGIASWSWKILVPLFRDVFPHISGTDA</sequence>
<dbReference type="InterPro" id="IPR001138">
    <property type="entry name" value="Zn2Cys6_DnaBD"/>
</dbReference>
<feature type="region of interest" description="Disordered" evidence="2">
    <location>
        <begin position="1"/>
        <end position="23"/>
    </location>
</feature>
<dbReference type="InterPro" id="IPR036864">
    <property type="entry name" value="Zn2-C6_fun-type_DNA-bd_sf"/>
</dbReference>
<feature type="region of interest" description="Disordered" evidence="2">
    <location>
        <begin position="99"/>
        <end position="120"/>
    </location>
</feature>
<name>A0A8H4MYH6_9PEZI</name>
<feature type="compositionally biased region" description="Low complexity" evidence="2">
    <location>
        <begin position="1"/>
        <end position="21"/>
    </location>
</feature>